<evidence type="ECO:0000313" key="7">
    <source>
        <dbReference type="EMBL" id="ADV65129.1"/>
    </source>
</evidence>
<reference evidence="8" key="1">
    <citation type="submission" date="2010-11" db="EMBL/GenBank/DDBJ databases">
        <title>The complete genome of Desulfurococcus mucosus DSM 2162.</title>
        <authorList>
            <consortium name="US DOE Joint Genome Institute (JGI-PGF)"/>
            <person name="Lucas S."/>
            <person name="Copeland A."/>
            <person name="Lapidus A."/>
            <person name="Bruce D."/>
            <person name="Goodwin L."/>
            <person name="Pitluck S."/>
            <person name="Kyrpides N."/>
            <person name="Mavromatis K."/>
            <person name="Pagani I."/>
            <person name="Ivanova N."/>
            <person name="Ovchinnikova G."/>
            <person name="Chertkov O."/>
            <person name="Held B."/>
            <person name="Brettin T."/>
            <person name="Detter J.C."/>
            <person name="Tapia R."/>
            <person name="Han C."/>
            <person name="Land M."/>
            <person name="Hauser L."/>
            <person name="Markowitz V."/>
            <person name="Cheng J.-F."/>
            <person name="Hugenholtz P."/>
            <person name="Woyke T."/>
            <person name="Wu D."/>
            <person name="Wirth R."/>
            <person name="Bilek Y."/>
            <person name="Hader T."/>
            <person name="Klenk H.-P."/>
            <person name="Eisen J.A."/>
        </authorList>
    </citation>
    <scope>NUCLEOTIDE SEQUENCE [LARGE SCALE GENOMIC DNA]</scope>
    <source>
        <strain evidence="8">ATCC 35584 / DSM 2162 / JCM 9187 / O7/1</strain>
    </source>
</reference>
<keyword evidence="2 5" id="KW-0547">Nucleotide-binding</keyword>
<dbReference type="STRING" id="765177.Desmu_0825"/>
<keyword evidence="4 5" id="KW-0067">ATP-binding</keyword>
<dbReference type="RefSeq" id="WP_013562351.1">
    <property type="nucleotide sequence ID" value="NC_014961.1"/>
</dbReference>
<comment type="function">
    <text evidence="5">Catalyzes the transfer of diphosphate from ATP to 6-hydroxymethyl-7,8-dihydropterin (6-HMD), leading to 6-hydroxymethyl-7,8-dihydropterin diphosphate (6-HMDP).</text>
</comment>
<dbReference type="Pfam" id="PF01973">
    <property type="entry name" value="MptE-like"/>
    <property type="match status" value="1"/>
</dbReference>
<dbReference type="HAMAP" id="MF_02131">
    <property type="entry name" value="HMPDK_arch"/>
    <property type="match status" value="1"/>
</dbReference>
<evidence type="ECO:0000259" key="6">
    <source>
        <dbReference type="Pfam" id="PF01973"/>
    </source>
</evidence>
<evidence type="ECO:0000256" key="4">
    <source>
        <dbReference type="ARBA" id="ARBA00022840"/>
    </source>
</evidence>
<keyword evidence="8" id="KW-1185">Reference proteome</keyword>
<sequence>MSWLIDPGEWKPLYEHVKSRLRLSFEKDQEATDVLSRLLEEMDNTVEFDEVKRMADGKKAAVVFGCGRNLVRDLGLLMDASTLLLIAADGATTVLLGHGVKPDIVVTDLDGYIYDLQKASAEGAVTVVHAHGDNMHRVEKFVKGFKGPLIGSTQVEPRPHVYNFGGFTDGDRAAFLAYALGIREIYLAGFDLTGEPSVCPGKLVPFNRRLKKAKLEIASLMLKHLSSKGVTIKGIGEKT</sequence>
<dbReference type="InterPro" id="IPR036759">
    <property type="entry name" value="TPK_catalytic_sf"/>
</dbReference>
<dbReference type="AlphaFoldDB" id="E8R9F3"/>
<dbReference type="eggNOG" id="arCOG04303">
    <property type="taxonomic scope" value="Archaea"/>
</dbReference>
<accession>E8R9F3</accession>
<reference evidence="7 8" key="2">
    <citation type="journal article" date="2011" name="Stand. Genomic Sci.">
        <title>Complete genome sequence of Desulfurococcus mucosus type strain (O7/1).</title>
        <authorList>
            <person name="Wirth R."/>
            <person name="Chertkov O."/>
            <person name="Held B."/>
            <person name="Lapidus A."/>
            <person name="Nolan M."/>
            <person name="Lucas S."/>
            <person name="Hammon N."/>
            <person name="Deshpande S."/>
            <person name="Cheng J.F."/>
            <person name="Tapia R."/>
            <person name="Han C."/>
            <person name="Goodwin L."/>
            <person name="Pitluck S."/>
            <person name="Liolios K."/>
            <person name="Ioanna P."/>
            <person name="Ivanova N."/>
            <person name="Mavromatis K."/>
            <person name="Mikhailova N."/>
            <person name="Pati A."/>
            <person name="Chen A."/>
            <person name="Palaniappan K."/>
            <person name="Land M."/>
            <person name="Hauser L."/>
            <person name="Chang Y.J."/>
            <person name="Jeffries C.D."/>
            <person name="Bilek Y."/>
            <person name="Hader T."/>
            <person name="Rohde M."/>
            <person name="Spring S."/>
            <person name="Sikorski J."/>
            <person name="Goker M."/>
            <person name="Woyke T."/>
            <person name="Bristow J."/>
            <person name="Eisen J.A."/>
            <person name="Markowitz V."/>
            <person name="Hugenholtz P."/>
            <person name="Kyrpides N.C."/>
            <person name="Klenk H.P."/>
        </authorList>
    </citation>
    <scope>NUCLEOTIDE SEQUENCE [LARGE SCALE GENOMIC DNA]</scope>
    <source>
        <strain evidence="8">ATCC 35584 / DSM 2162 / JCM 9187 / O7/1</strain>
    </source>
</reference>
<dbReference type="SUPFAM" id="SSF63999">
    <property type="entry name" value="Thiamin pyrophosphokinase, catalytic domain"/>
    <property type="match status" value="1"/>
</dbReference>
<dbReference type="InterPro" id="IPR002826">
    <property type="entry name" value="MptE-like"/>
</dbReference>
<dbReference type="PANTHER" id="PTHR39648:SF1">
    <property type="entry name" value="6-HYDROXYMETHYL-7,8-DIHYDROPTERIN PYROPHOSPHOKINASE"/>
    <property type="match status" value="1"/>
</dbReference>
<dbReference type="GeneID" id="10153521"/>
<keyword evidence="5" id="KW-0460">Magnesium</keyword>
<dbReference type="OrthoDB" id="34207at2157"/>
<dbReference type="KEGG" id="dmu:Desmu_0825"/>
<protein>
    <recommendedName>
        <fullName evidence="5">6-hydroxymethyl-7,8-dihydropterin pyrophosphokinase</fullName>
        <shortName evidence="5">HPPK</shortName>
        <ecNumber evidence="5">2.7.6.3</ecNumber>
    </recommendedName>
    <alternativeName>
        <fullName evidence="5">2-amino-4-hydroxy-6-hydroxymethyldihydropteridine pyrophosphokinase</fullName>
    </alternativeName>
    <alternativeName>
        <fullName evidence="5">6-hydroxymethyl-7,8-dihydropterin diphosphokinase</fullName>
        <shortName evidence="5">6-HMPDK</shortName>
    </alternativeName>
    <alternativeName>
        <fullName evidence="5">7,8-dihydro-6-hydroxymethylpterin diphosphokinase</fullName>
    </alternativeName>
    <alternativeName>
        <fullName evidence="5">7,8-dihydro-6-hydroxymethylpterin pyrophosphokinase</fullName>
        <shortName evidence="5">PPPK</shortName>
    </alternativeName>
</protein>
<evidence type="ECO:0000256" key="3">
    <source>
        <dbReference type="ARBA" id="ARBA00022777"/>
    </source>
</evidence>
<dbReference type="PANTHER" id="PTHR39648">
    <property type="entry name" value="6-HYDROXYMETHYL-7,8-DIHYDROPTERIN PYROPHOSPHOKINASE"/>
    <property type="match status" value="1"/>
</dbReference>
<evidence type="ECO:0000256" key="1">
    <source>
        <dbReference type="ARBA" id="ARBA00022679"/>
    </source>
</evidence>
<dbReference type="GO" id="GO:0005524">
    <property type="term" value="F:ATP binding"/>
    <property type="evidence" value="ECO:0007669"/>
    <property type="project" value="UniProtKB-UniRule"/>
</dbReference>
<dbReference type="InterPro" id="IPR027510">
    <property type="entry name" value="HMPDK_MptE"/>
</dbReference>
<evidence type="ECO:0000313" key="8">
    <source>
        <dbReference type="Proteomes" id="UP000001068"/>
    </source>
</evidence>
<name>E8R9F3_DESM0</name>
<dbReference type="EMBL" id="CP002363">
    <property type="protein sequence ID" value="ADV65129.1"/>
    <property type="molecule type" value="Genomic_DNA"/>
</dbReference>
<keyword evidence="3 5" id="KW-0418">Kinase</keyword>
<comment type="cofactor">
    <cofactor evidence="5">
        <name>Mg(2+)</name>
        <dbReference type="ChEBI" id="CHEBI:18420"/>
    </cofactor>
</comment>
<comment type="catalytic activity">
    <reaction evidence="5">
        <text>6-hydroxymethyl-7,8-dihydropterin + ATP = (7,8-dihydropterin-6-yl)methyl diphosphate + AMP + H(+)</text>
        <dbReference type="Rhea" id="RHEA:11412"/>
        <dbReference type="ChEBI" id="CHEBI:15378"/>
        <dbReference type="ChEBI" id="CHEBI:30616"/>
        <dbReference type="ChEBI" id="CHEBI:44841"/>
        <dbReference type="ChEBI" id="CHEBI:72950"/>
        <dbReference type="ChEBI" id="CHEBI:456215"/>
        <dbReference type="EC" id="2.7.6.3"/>
    </reaction>
</comment>
<evidence type="ECO:0000256" key="5">
    <source>
        <dbReference type="HAMAP-Rule" id="MF_02131"/>
    </source>
</evidence>
<dbReference type="GO" id="GO:0009229">
    <property type="term" value="P:thiamine diphosphate biosynthetic process"/>
    <property type="evidence" value="ECO:0007669"/>
    <property type="project" value="InterPro"/>
</dbReference>
<dbReference type="GO" id="GO:0016301">
    <property type="term" value="F:kinase activity"/>
    <property type="evidence" value="ECO:0007669"/>
    <property type="project" value="UniProtKB-KW"/>
</dbReference>
<feature type="domain" description="6-hydroxymethylpterin diphosphokinase MptE-like" evidence="6">
    <location>
        <begin position="37"/>
        <end position="192"/>
    </location>
</feature>
<gene>
    <name evidence="5" type="primary">mptE</name>
    <name evidence="7" type="ordered locus">Desmu_0825</name>
</gene>
<keyword evidence="1 5" id="KW-0808">Transferase</keyword>
<organism evidence="7 8">
    <name type="scientific">Desulfurococcus mucosus (strain ATCC 35584 / DSM 2162 / JCM 9187 / O7/1)</name>
    <dbReference type="NCBI Taxonomy" id="765177"/>
    <lineage>
        <taxon>Archaea</taxon>
        <taxon>Thermoproteota</taxon>
        <taxon>Thermoprotei</taxon>
        <taxon>Desulfurococcales</taxon>
        <taxon>Desulfurococcaceae</taxon>
        <taxon>Desulfurococcus</taxon>
    </lineage>
</organism>
<dbReference type="EC" id="2.7.6.3" evidence="5"/>
<dbReference type="GO" id="GO:0003848">
    <property type="term" value="F:2-amino-4-hydroxy-6-hydroxymethyldihydropteridine diphosphokinase activity"/>
    <property type="evidence" value="ECO:0007669"/>
    <property type="project" value="UniProtKB-UniRule"/>
</dbReference>
<dbReference type="GO" id="GO:0004788">
    <property type="term" value="F:thiamine diphosphokinase activity"/>
    <property type="evidence" value="ECO:0007669"/>
    <property type="project" value="InterPro"/>
</dbReference>
<dbReference type="Proteomes" id="UP000001068">
    <property type="component" value="Chromosome"/>
</dbReference>
<dbReference type="GO" id="GO:0000287">
    <property type="term" value="F:magnesium ion binding"/>
    <property type="evidence" value="ECO:0007669"/>
    <property type="project" value="UniProtKB-UniRule"/>
</dbReference>
<dbReference type="HOGENOM" id="CLU_093043_0_0_2"/>
<proteinExistence type="inferred from homology"/>
<comment type="similarity">
    <text evidence="5">Belongs to the archaeal 6-HMPDK family.</text>
</comment>
<evidence type="ECO:0000256" key="2">
    <source>
        <dbReference type="ARBA" id="ARBA00022741"/>
    </source>
</evidence>